<keyword evidence="3" id="KW-1185">Reference proteome</keyword>
<proteinExistence type="predicted"/>
<name>A0A9N7VSI6_PLEPL</name>
<sequence length="148" mass="15619">MEHYADTSSVRTPVVGGARSSQPFHSPRLRGSQAGAPLLPGSDWLCLEGSGGDGKSPAPFSHAVLAASAPRCSDLCVGRWCSTLGPLVNFALRTKGALGVLSPRGLGGESTEAGHPVRPPRGARAWLRHHIIHILKASWTETTEHKET</sequence>
<gene>
    <name evidence="2" type="ORF">PLEPLA_LOCUS43800</name>
</gene>
<protein>
    <submittedName>
        <fullName evidence="2">Uncharacterized protein</fullName>
    </submittedName>
</protein>
<accession>A0A9N7VSI6</accession>
<feature type="compositionally biased region" description="Polar residues" evidence="1">
    <location>
        <begin position="1"/>
        <end position="11"/>
    </location>
</feature>
<dbReference type="AlphaFoldDB" id="A0A9N7VSI6"/>
<feature type="region of interest" description="Disordered" evidence="1">
    <location>
        <begin position="1"/>
        <end position="33"/>
    </location>
</feature>
<comment type="caution">
    <text evidence="2">The sequence shown here is derived from an EMBL/GenBank/DDBJ whole genome shotgun (WGS) entry which is preliminary data.</text>
</comment>
<organism evidence="2 3">
    <name type="scientific">Pleuronectes platessa</name>
    <name type="common">European plaice</name>
    <dbReference type="NCBI Taxonomy" id="8262"/>
    <lineage>
        <taxon>Eukaryota</taxon>
        <taxon>Metazoa</taxon>
        <taxon>Chordata</taxon>
        <taxon>Craniata</taxon>
        <taxon>Vertebrata</taxon>
        <taxon>Euteleostomi</taxon>
        <taxon>Actinopterygii</taxon>
        <taxon>Neopterygii</taxon>
        <taxon>Teleostei</taxon>
        <taxon>Neoteleostei</taxon>
        <taxon>Acanthomorphata</taxon>
        <taxon>Carangaria</taxon>
        <taxon>Pleuronectiformes</taxon>
        <taxon>Pleuronectoidei</taxon>
        <taxon>Pleuronectidae</taxon>
        <taxon>Pleuronectes</taxon>
    </lineage>
</organism>
<evidence type="ECO:0000313" key="2">
    <source>
        <dbReference type="EMBL" id="CAB1456019.1"/>
    </source>
</evidence>
<reference evidence="2" key="1">
    <citation type="submission" date="2020-03" db="EMBL/GenBank/DDBJ databases">
        <authorList>
            <person name="Weist P."/>
        </authorList>
    </citation>
    <scope>NUCLEOTIDE SEQUENCE</scope>
</reference>
<evidence type="ECO:0000313" key="3">
    <source>
        <dbReference type="Proteomes" id="UP001153269"/>
    </source>
</evidence>
<dbReference type="Proteomes" id="UP001153269">
    <property type="component" value="Unassembled WGS sequence"/>
</dbReference>
<dbReference type="EMBL" id="CADEAL010004281">
    <property type="protein sequence ID" value="CAB1456019.1"/>
    <property type="molecule type" value="Genomic_DNA"/>
</dbReference>
<evidence type="ECO:0000256" key="1">
    <source>
        <dbReference type="SAM" id="MobiDB-lite"/>
    </source>
</evidence>